<keyword evidence="2" id="KW-1185">Reference proteome</keyword>
<evidence type="ECO:0000313" key="1">
    <source>
        <dbReference type="EMBL" id="KAK3265501.1"/>
    </source>
</evidence>
<evidence type="ECO:0000313" key="2">
    <source>
        <dbReference type="Proteomes" id="UP001190700"/>
    </source>
</evidence>
<sequence length="153" mass="17035">MMNDGCLGPFYRGEGRWYDAFTSLLTDDVKLVGTNRLSVVGPAEGYQGPFPYKHQPESSCGGWFFCTDFTGIHILFKLYSSHDILTYDDAHALECVQGRVLHEHGYDVAGLLGKVGGPVGGLLHPYDSIIFKPKYNPRCFLSNAVQSKLRELE</sequence>
<organism evidence="1 2">
    <name type="scientific">Cymbomonas tetramitiformis</name>
    <dbReference type="NCBI Taxonomy" id="36881"/>
    <lineage>
        <taxon>Eukaryota</taxon>
        <taxon>Viridiplantae</taxon>
        <taxon>Chlorophyta</taxon>
        <taxon>Pyramimonadophyceae</taxon>
        <taxon>Pyramimonadales</taxon>
        <taxon>Pyramimonadaceae</taxon>
        <taxon>Cymbomonas</taxon>
    </lineage>
</organism>
<gene>
    <name evidence="1" type="ORF">CYMTET_25816</name>
</gene>
<dbReference type="Proteomes" id="UP001190700">
    <property type="component" value="Unassembled WGS sequence"/>
</dbReference>
<accession>A0AAE0KYJ4</accession>
<reference evidence="1 2" key="1">
    <citation type="journal article" date="2015" name="Genome Biol. Evol.">
        <title>Comparative Genomics of a Bacterivorous Green Alga Reveals Evolutionary Causalities and Consequences of Phago-Mixotrophic Mode of Nutrition.</title>
        <authorList>
            <person name="Burns J.A."/>
            <person name="Paasch A."/>
            <person name="Narechania A."/>
            <person name="Kim E."/>
        </authorList>
    </citation>
    <scope>NUCLEOTIDE SEQUENCE [LARGE SCALE GENOMIC DNA]</scope>
    <source>
        <strain evidence="1 2">PLY_AMNH</strain>
    </source>
</reference>
<protein>
    <submittedName>
        <fullName evidence="1">Uncharacterized protein</fullName>
    </submittedName>
</protein>
<comment type="caution">
    <text evidence="1">The sequence shown here is derived from an EMBL/GenBank/DDBJ whole genome shotgun (WGS) entry which is preliminary data.</text>
</comment>
<dbReference type="AlphaFoldDB" id="A0AAE0KYJ4"/>
<proteinExistence type="predicted"/>
<name>A0AAE0KYJ4_9CHLO</name>
<dbReference type="EMBL" id="LGRX02013870">
    <property type="protein sequence ID" value="KAK3265501.1"/>
    <property type="molecule type" value="Genomic_DNA"/>
</dbReference>